<dbReference type="AlphaFoldDB" id="A0A5B8LWP7"/>
<proteinExistence type="predicted"/>
<organism evidence="4 5">
    <name type="scientific">Devosia ginsengisoli</name>
    <dbReference type="NCBI Taxonomy" id="400770"/>
    <lineage>
        <taxon>Bacteria</taxon>
        <taxon>Pseudomonadati</taxon>
        <taxon>Pseudomonadota</taxon>
        <taxon>Alphaproteobacteria</taxon>
        <taxon>Hyphomicrobiales</taxon>
        <taxon>Devosiaceae</taxon>
        <taxon>Devosia</taxon>
    </lineage>
</organism>
<dbReference type="PROSITE" id="PS51740">
    <property type="entry name" value="SPOVT_ABRB"/>
    <property type="match status" value="1"/>
</dbReference>
<gene>
    <name evidence="4" type="ORF">FPZ08_16750</name>
</gene>
<name>A0A5B8LWP7_9HYPH</name>
<dbReference type="Pfam" id="PF04014">
    <property type="entry name" value="MazE_antitoxin"/>
    <property type="match status" value="1"/>
</dbReference>
<feature type="region of interest" description="Disordered" evidence="2">
    <location>
        <begin position="51"/>
        <end position="77"/>
    </location>
</feature>
<evidence type="ECO:0000313" key="5">
    <source>
        <dbReference type="Proteomes" id="UP000315364"/>
    </source>
</evidence>
<dbReference type="SMART" id="SM00966">
    <property type="entry name" value="SpoVT_AbrB"/>
    <property type="match status" value="1"/>
</dbReference>
<evidence type="ECO:0000256" key="1">
    <source>
        <dbReference type="PROSITE-ProRule" id="PRU01076"/>
    </source>
</evidence>
<evidence type="ECO:0000256" key="2">
    <source>
        <dbReference type="SAM" id="MobiDB-lite"/>
    </source>
</evidence>
<protein>
    <submittedName>
        <fullName evidence="4">AbrB/MazE/SpoVT family DNA-binding domain-containing protein</fullName>
    </submittedName>
</protein>
<dbReference type="Proteomes" id="UP000315364">
    <property type="component" value="Chromosome"/>
</dbReference>
<dbReference type="SUPFAM" id="SSF89447">
    <property type="entry name" value="AbrB/MazE/MraZ-like"/>
    <property type="match status" value="1"/>
</dbReference>
<dbReference type="NCBIfam" id="TIGR01439">
    <property type="entry name" value="lp_hng_hel_AbrB"/>
    <property type="match status" value="1"/>
</dbReference>
<keyword evidence="5" id="KW-1185">Reference proteome</keyword>
<dbReference type="EMBL" id="CP042304">
    <property type="protein sequence ID" value="QDZ12251.1"/>
    <property type="molecule type" value="Genomic_DNA"/>
</dbReference>
<evidence type="ECO:0000313" key="4">
    <source>
        <dbReference type="EMBL" id="QDZ12251.1"/>
    </source>
</evidence>
<reference evidence="4 5" key="1">
    <citation type="submission" date="2019-07" db="EMBL/GenBank/DDBJ databases">
        <title>Full genome sequence of Devosia sp. Gsoil 520.</title>
        <authorList>
            <person name="Im W.-T."/>
        </authorList>
    </citation>
    <scope>NUCLEOTIDE SEQUENCE [LARGE SCALE GENOMIC DNA]</scope>
    <source>
        <strain evidence="4 5">Gsoil 520</strain>
    </source>
</reference>
<evidence type="ECO:0000259" key="3">
    <source>
        <dbReference type="PROSITE" id="PS51740"/>
    </source>
</evidence>
<dbReference type="InterPro" id="IPR037914">
    <property type="entry name" value="SpoVT-AbrB_sf"/>
</dbReference>
<dbReference type="GO" id="GO:0003677">
    <property type="term" value="F:DNA binding"/>
    <property type="evidence" value="ECO:0007669"/>
    <property type="project" value="UniProtKB-UniRule"/>
</dbReference>
<dbReference type="Gene3D" id="2.10.260.10">
    <property type="match status" value="1"/>
</dbReference>
<dbReference type="KEGG" id="dea:FPZ08_16750"/>
<dbReference type="OrthoDB" id="9809003at2"/>
<dbReference type="InterPro" id="IPR007159">
    <property type="entry name" value="SpoVT-AbrB_dom"/>
</dbReference>
<dbReference type="RefSeq" id="WP_146291091.1">
    <property type="nucleotide sequence ID" value="NZ_CP042304.1"/>
</dbReference>
<keyword evidence="1 4" id="KW-0238">DNA-binding</keyword>
<accession>A0A5B8LWP7</accession>
<feature type="domain" description="SpoVT-AbrB" evidence="3">
    <location>
        <begin position="1"/>
        <end position="46"/>
    </location>
</feature>
<sequence>MSAAVTSKGQVTIPKPVRDLLGIEAGTRVVFRRNDKGEIVLSRADKDAPPSRFAKLRGHAGPGLSTDEIMAMTRGED</sequence>